<evidence type="ECO:0000313" key="2">
    <source>
        <dbReference type="EMBL" id="KIR68576.1"/>
    </source>
</evidence>
<evidence type="ECO:0000313" key="3">
    <source>
        <dbReference type="Proteomes" id="UP000053800"/>
    </source>
</evidence>
<keyword evidence="3" id="KW-1185">Reference proteome</keyword>
<dbReference type="Proteomes" id="UP000053800">
    <property type="component" value="Unassembled WGS sequence"/>
</dbReference>
<accession>A0ABR5BHC1</accession>
<gene>
    <name evidence="2" type="ORF">I314_00997</name>
</gene>
<sequence length="42" mass="4719">MNSRKETRKASMIWTMRSHCTSTPSSTTGSSSGEWRGLGWKN</sequence>
<name>A0ABR5BHC1_CRYGA</name>
<evidence type="ECO:0000256" key="1">
    <source>
        <dbReference type="SAM" id="MobiDB-lite"/>
    </source>
</evidence>
<feature type="compositionally biased region" description="Low complexity" evidence="1">
    <location>
        <begin position="21"/>
        <end position="33"/>
    </location>
</feature>
<feature type="region of interest" description="Disordered" evidence="1">
    <location>
        <begin position="1"/>
        <end position="42"/>
    </location>
</feature>
<dbReference type="EMBL" id="KN848890">
    <property type="protein sequence ID" value="KIR68576.1"/>
    <property type="molecule type" value="Genomic_DNA"/>
</dbReference>
<reference evidence="2 3" key="1">
    <citation type="submission" date="2015-01" db="EMBL/GenBank/DDBJ databases">
        <title>The Genome Sequence of Cryptococcus gattii CA1873.</title>
        <authorList>
            <consortium name="The Broad Institute Genomics Platform"/>
            <person name="Cuomo C."/>
            <person name="Litvintseva A."/>
            <person name="Chen Y."/>
            <person name="Heitman J."/>
            <person name="Sun S."/>
            <person name="Springer D."/>
            <person name="Dromer F."/>
            <person name="Young S."/>
            <person name="Zeng Q."/>
            <person name="Gargeya S."/>
            <person name="Abouelleil A."/>
            <person name="Alvarado L."/>
            <person name="Chapman S.B."/>
            <person name="Gainer-Dewar J."/>
            <person name="Goldberg J."/>
            <person name="Griggs A."/>
            <person name="Gujja S."/>
            <person name="Hansen M."/>
            <person name="Howarth C."/>
            <person name="Imamovic A."/>
            <person name="Larimer J."/>
            <person name="Murphy C."/>
            <person name="Naylor J."/>
            <person name="Pearson M."/>
            <person name="Priest M."/>
            <person name="Roberts A."/>
            <person name="Saif S."/>
            <person name="Shea T."/>
            <person name="Sykes S."/>
            <person name="Wortman J."/>
            <person name="Nusbaum C."/>
            <person name="Birren B."/>
        </authorList>
    </citation>
    <scope>NUCLEOTIDE SEQUENCE [LARGE SCALE GENOMIC DNA]</scope>
    <source>
        <strain evidence="2 3">CA1873</strain>
    </source>
</reference>
<proteinExistence type="predicted"/>
<protein>
    <submittedName>
        <fullName evidence="2">Uncharacterized protein</fullName>
    </submittedName>
</protein>
<organism evidence="2 3">
    <name type="scientific">Cryptococcus bacillisporus CA1873</name>
    <dbReference type="NCBI Taxonomy" id="1296111"/>
    <lineage>
        <taxon>Eukaryota</taxon>
        <taxon>Fungi</taxon>
        <taxon>Dikarya</taxon>
        <taxon>Basidiomycota</taxon>
        <taxon>Agaricomycotina</taxon>
        <taxon>Tremellomycetes</taxon>
        <taxon>Tremellales</taxon>
        <taxon>Cryptococcaceae</taxon>
        <taxon>Cryptococcus</taxon>
        <taxon>Cryptococcus gattii species complex</taxon>
    </lineage>
</organism>